<keyword evidence="1" id="KW-0472">Membrane</keyword>
<keyword evidence="1" id="KW-0812">Transmembrane</keyword>
<dbReference type="Proteomes" id="UP000195981">
    <property type="component" value="Unassembled WGS sequence"/>
</dbReference>
<dbReference type="InterPro" id="IPR025403">
    <property type="entry name" value="TgpA-like_C"/>
</dbReference>
<name>A0A1X6WXZ3_9MICO</name>
<feature type="transmembrane region" description="Helical" evidence="1">
    <location>
        <begin position="52"/>
        <end position="73"/>
    </location>
</feature>
<evidence type="ECO:0000259" key="2">
    <source>
        <dbReference type="Pfam" id="PF13559"/>
    </source>
</evidence>
<keyword evidence="1" id="KW-1133">Transmembrane helix</keyword>
<evidence type="ECO:0000256" key="1">
    <source>
        <dbReference type="SAM" id="Phobius"/>
    </source>
</evidence>
<sequence length="207" mass="22472">MKDVDPDEARRLLLDELSEGQYAHRQNILERLWGMLRDLLDALLQGDGGSPAAGTAVAVVVVLLALALAVVLLRRRGMLRRRVALREEIELTADAAVPAEELRRRAGAAVLAGRHDDAVVLAMRAIVRDLSERTLLEVTDGMTAHEAAADAGRAFPELRGRLARTADDFDTAAYSRRTASTRQAEAAVRLAEYLAQTSPEASVLEAL</sequence>
<protein>
    <submittedName>
        <fullName evidence="3">Putative integral membrane protein</fullName>
    </submittedName>
</protein>
<feature type="domain" description="Protein-glutamine gamma-glutamyltransferase-like C-terminal" evidence="2">
    <location>
        <begin position="122"/>
        <end position="191"/>
    </location>
</feature>
<dbReference type="RefSeq" id="WP_234991933.1">
    <property type="nucleotide sequence ID" value="NZ_FWFG01000050.1"/>
</dbReference>
<keyword evidence="4" id="KW-1185">Reference proteome</keyword>
<dbReference type="AlphaFoldDB" id="A0A1X6WXZ3"/>
<gene>
    <name evidence="3" type="ORF">FM110_05445</name>
</gene>
<dbReference type="EMBL" id="FWFG01000050">
    <property type="protein sequence ID" value="SLM90740.1"/>
    <property type="molecule type" value="Genomic_DNA"/>
</dbReference>
<organism evidence="3 4">
    <name type="scientific">Brachybacterium nesterenkovii</name>
    <dbReference type="NCBI Taxonomy" id="47847"/>
    <lineage>
        <taxon>Bacteria</taxon>
        <taxon>Bacillati</taxon>
        <taxon>Actinomycetota</taxon>
        <taxon>Actinomycetes</taxon>
        <taxon>Micrococcales</taxon>
        <taxon>Dermabacteraceae</taxon>
        <taxon>Brachybacterium</taxon>
    </lineage>
</organism>
<accession>A0A1X6WXZ3</accession>
<evidence type="ECO:0000313" key="3">
    <source>
        <dbReference type="EMBL" id="SLM90740.1"/>
    </source>
</evidence>
<proteinExistence type="predicted"/>
<evidence type="ECO:0000313" key="4">
    <source>
        <dbReference type="Proteomes" id="UP000195981"/>
    </source>
</evidence>
<reference evidence="3 4" key="1">
    <citation type="submission" date="2017-02" db="EMBL/GenBank/DDBJ databases">
        <authorList>
            <person name="Peterson S.W."/>
        </authorList>
    </citation>
    <scope>NUCLEOTIDE SEQUENCE [LARGE SCALE GENOMIC DNA]</scope>
    <source>
        <strain evidence="3 4">CIP104813</strain>
    </source>
</reference>
<dbReference type="Pfam" id="PF13559">
    <property type="entry name" value="DUF4129"/>
    <property type="match status" value="1"/>
</dbReference>